<organism evidence="9 11">
    <name type="scientific">Alcaligenes faecalis</name>
    <dbReference type="NCBI Taxonomy" id="511"/>
    <lineage>
        <taxon>Bacteria</taxon>
        <taxon>Pseudomonadati</taxon>
        <taxon>Pseudomonadota</taxon>
        <taxon>Betaproteobacteria</taxon>
        <taxon>Burkholderiales</taxon>
        <taxon>Alcaligenaceae</taxon>
        <taxon>Alcaligenes</taxon>
    </lineage>
</organism>
<reference evidence="10 12" key="3">
    <citation type="submission" date="2022-05" db="EMBL/GenBank/DDBJ databases">
        <title>Complete sequence of strain NY11312.</title>
        <authorList>
            <person name="Zhou D."/>
        </authorList>
    </citation>
    <scope>NUCLEOTIDE SEQUENCE [LARGE SCALE GENOMIC DNA]</scope>
    <source>
        <strain evidence="10 12">NY11312</strain>
    </source>
</reference>
<dbReference type="AlphaFoldDB" id="A0A2U2BQM8"/>
<evidence type="ECO:0000313" key="10">
    <source>
        <dbReference type="EMBL" id="WBM40183.1"/>
    </source>
</evidence>
<dbReference type="RefSeq" id="WP_063693815.1">
    <property type="nucleotide sequence ID" value="NZ_CAXOKM010000003.1"/>
</dbReference>
<evidence type="ECO:0000256" key="8">
    <source>
        <dbReference type="SAM" id="Phobius"/>
    </source>
</evidence>
<evidence type="ECO:0000256" key="3">
    <source>
        <dbReference type="ARBA" id="ARBA00022448"/>
    </source>
</evidence>
<reference evidence="9 11" key="1">
    <citation type="submission" date="2018-05" db="EMBL/GenBank/DDBJ databases">
        <title>Genome Sequence of an Efficient Indole-Degrading Bacterium, Alcaligenes sp.YBY.</title>
        <authorList>
            <person name="Yang B."/>
        </authorList>
    </citation>
    <scope>NUCLEOTIDE SEQUENCE [LARGE SCALE GENOMIC DNA]</scope>
    <source>
        <strain evidence="9 11">YBY</strain>
    </source>
</reference>
<reference evidence="9 11" key="2">
    <citation type="submission" date="2018-05" db="EMBL/GenBank/DDBJ databases">
        <authorList>
            <person name="Lanie J.A."/>
            <person name="Ng W.-L."/>
            <person name="Kazmierczak K.M."/>
            <person name="Andrzejewski T.M."/>
            <person name="Davidsen T.M."/>
            <person name="Wayne K.J."/>
            <person name="Tettelin H."/>
            <person name="Glass J.I."/>
            <person name="Rusch D."/>
            <person name="Podicherti R."/>
            <person name="Tsui H.-C.T."/>
            <person name="Winkler M.E."/>
        </authorList>
    </citation>
    <scope>NUCLEOTIDE SEQUENCE [LARGE SCALE GENOMIC DNA]</scope>
    <source>
        <strain evidence="9 11">YBY</strain>
    </source>
</reference>
<feature type="transmembrane region" description="Helical" evidence="8">
    <location>
        <begin position="441"/>
        <end position="459"/>
    </location>
</feature>
<feature type="transmembrane region" description="Helical" evidence="8">
    <location>
        <begin position="153"/>
        <end position="175"/>
    </location>
</feature>
<evidence type="ECO:0000256" key="5">
    <source>
        <dbReference type="ARBA" id="ARBA00022989"/>
    </source>
</evidence>
<evidence type="ECO:0000256" key="7">
    <source>
        <dbReference type="RuleBase" id="RU362091"/>
    </source>
</evidence>
<dbReference type="PANTHER" id="PTHR48086">
    <property type="entry name" value="SODIUM/PROLINE SYMPORTER-RELATED"/>
    <property type="match status" value="1"/>
</dbReference>
<dbReference type="Proteomes" id="UP000245216">
    <property type="component" value="Unassembled WGS sequence"/>
</dbReference>
<dbReference type="STRING" id="511.UZ73_18430"/>
<comment type="subcellular location">
    <subcellularLocation>
        <location evidence="1">Membrane</location>
        <topology evidence="1">Multi-pass membrane protein</topology>
    </subcellularLocation>
</comment>
<feature type="transmembrane region" description="Helical" evidence="8">
    <location>
        <begin position="267"/>
        <end position="291"/>
    </location>
</feature>
<dbReference type="PROSITE" id="PS50283">
    <property type="entry name" value="NA_SOLUT_SYMP_3"/>
    <property type="match status" value="1"/>
</dbReference>
<sequence>MLDQTATLLWLIVFSAAFALAGVLYARHYKNSLEDFVVARNSQSSVATILTLLASSLGAWILFSPAQAATWGGLSAVIGYAIGSMSPRLAMIPLGKRMRELLPRGHSLSEFVIARYGRPMYALTLVIMLFYMFISMTAEITAMSKMITLIAPIPLWVTASIVLLATLIYTSYGGLRASIFTDKVQMFVILPMLFLIVMFGWQAVGGPVQLFDSVKLEAPRLIELSDPVGIKAGLTFFVAILLTGLFHQGNWQRIYAAKDTQSMRRGFLLGGLFVAPFIFLMGLFGLAFVGLGSSGDSSVALFNVILPHVPVWFLVLLIPLGLSLVMSSADTAISAVSSLIAVDLGRIMPHRNTAQMMSLARSLIWVCSIPVLYASSQGFSVLYLFLLADLLCSAAAFPVFFGLYSRRYDGFTATISTLGGLVAGLAVFPRPDGPMDYLLESFLLAAIVPVLISVLIMPLRRHLPKFDLGTLASSTRVLD</sequence>
<feature type="transmembrane region" description="Helical" evidence="8">
    <location>
        <begin position="69"/>
        <end position="90"/>
    </location>
</feature>
<dbReference type="InterPro" id="IPR050277">
    <property type="entry name" value="Sodium:Solute_Symporter"/>
</dbReference>
<dbReference type="GO" id="GO:0015606">
    <property type="term" value="F:spermidine transmembrane transporter activity"/>
    <property type="evidence" value="ECO:0007669"/>
    <property type="project" value="TreeGrafter"/>
</dbReference>
<feature type="transmembrane region" description="Helical" evidence="8">
    <location>
        <begin position="6"/>
        <end position="26"/>
    </location>
</feature>
<dbReference type="InterPro" id="IPR001734">
    <property type="entry name" value="Na/solute_symporter"/>
</dbReference>
<feature type="transmembrane region" description="Helical" evidence="8">
    <location>
        <begin position="311"/>
        <end position="344"/>
    </location>
</feature>
<name>A0A2U2BQM8_ALCFA</name>
<dbReference type="Gene3D" id="1.20.1730.10">
    <property type="entry name" value="Sodium/glucose cotransporter"/>
    <property type="match status" value="1"/>
</dbReference>
<evidence type="ECO:0000256" key="4">
    <source>
        <dbReference type="ARBA" id="ARBA00022692"/>
    </source>
</evidence>
<dbReference type="InterPro" id="IPR038377">
    <property type="entry name" value="Na/Glc_symporter_sf"/>
</dbReference>
<keyword evidence="12" id="KW-1185">Reference proteome</keyword>
<evidence type="ECO:0000256" key="6">
    <source>
        <dbReference type="ARBA" id="ARBA00023136"/>
    </source>
</evidence>
<dbReference type="Proteomes" id="UP001211866">
    <property type="component" value="Chromosome"/>
</dbReference>
<proteinExistence type="inferred from homology"/>
<protein>
    <submittedName>
        <fullName evidence="9 10">Sodium:solute symporter</fullName>
    </submittedName>
</protein>
<dbReference type="PANTHER" id="PTHR48086:SF10">
    <property type="entry name" value="AGR155CP"/>
    <property type="match status" value="1"/>
</dbReference>
<evidence type="ECO:0000313" key="12">
    <source>
        <dbReference type="Proteomes" id="UP001211866"/>
    </source>
</evidence>
<feature type="transmembrane region" description="Helical" evidence="8">
    <location>
        <begin position="120"/>
        <end position="141"/>
    </location>
</feature>
<keyword evidence="4 8" id="KW-0812">Transmembrane</keyword>
<keyword evidence="3" id="KW-0813">Transport</keyword>
<keyword evidence="6 8" id="KW-0472">Membrane</keyword>
<evidence type="ECO:0000256" key="1">
    <source>
        <dbReference type="ARBA" id="ARBA00004141"/>
    </source>
</evidence>
<dbReference type="EMBL" id="QEXO01000001">
    <property type="protein sequence ID" value="PWE16312.1"/>
    <property type="molecule type" value="Genomic_DNA"/>
</dbReference>
<dbReference type="GO" id="GO:0005886">
    <property type="term" value="C:plasma membrane"/>
    <property type="evidence" value="ECO:0007669"/>
    <property type="project" value="TreeGrafter"/>
</dbReference>
<accession>A0A2U2BQM8</accession>
<dbReference type="EMBL" id="CP096916">
    <property type="protein sequence ID" value="WBM40183.1"/>
    <property type="molecule type" value="Genomic_DNA"/>
</dbReference>
<dbReference type="Pfam" id="PF00474">
    <property type="entry name" value="SSF"/>
    <property type="match status" value="1"/>
</dbReference>
<evidence type="ECO:0000313" key="11">
    <source>
        <dbReference type="Proteomes" id="UP000245216"/>
    </source>
</evidence>
<feature type="transmembrane region" description="Helical" evidence="8">
    <location>
        <begin position="381"/>
        <end position="404"/>
    </location>
</feature>
<feature type="transmembrane region" description="Helical" evidence="8">
    <location>
        <begin position="411"/>
        <end position="429"/>
    </location>
</feature>
<feature type="transmembrane region" description="Helical" evidence="8">
    <location>
        <begin position="356"/>
        <end position="375"/>
    </location>
</feature>
<evidence type="ECO:0000313" key="9">
    <source>
        <dbReference type="EMBL" id="PWE16312.1"/>
    </source>
</evidence>
<feature type="transmembrane region" description="Helical" evidence="8">
    <location>
        <begin position="187"/>
        <end position="208"/>
    </location>
</feature>
<feature type="transmembrane region" description="Helical" evidence="8">
    <location>
        <begin position="46"/>
        <end position="63"/>
    </location>
</feature>
<dbReference type="CDD" id="cd11476">
    <property type="entry name" value="SLC5sbd_DUR3"/>
    <property type="match status" value="1"/>
</dbReference>
<evidence type="ECO:0000256" key="2">
    <source>
        <dbReference type="ARBA" id="ARBA00006434"/>
    </source>
</evidence>
<gene>
    <name evidence="9" type="ORF">DF183_05620</name>
    <name evidence="10" type="ORF">M2J83_10315</name>
</gene>
<keyword evidence="5 8" id="KW-1133">Transmembrane helix</keyword>
<comment type="similarity">
    <text evidence="2 7">Belongs to the sodium:solute symporter (SSF) (TC 2.A.21) family.</text>
</comment>
<feature type="transmembrane region" description="Helical" evidence="8">
    <location>
        <begin position="228"/>
        <end position="246"/>
    </location>
</feature>